<protein>
    <recommendedName>
        <fullName evidence="3 9">NADH-ubiquinone oxidoreductase chain 3</fullName>
        <ecNumber evidence="9">7.1.1.2</ecNumber>
    </recommendedName>
</protein>
<dbReference type="GO" id="GO:0008137">
    <property type="term" value="F:NADH dehydrogenase (ubiquinone) activity"/>
    <property type="evidence" value="ECO:0007669"/>
    <property type="project" value="UniProtKB-UniRule"/>
</dbReference>
<feature type="transmembrane region" description="Helical" evidence="9">
    <location>
        <begin position="89"/>
        <end position="107"/>
    </location>
</feature>
<accession>A0A140CAI5</accession>
<comment type="catalytic activity">
    <reaction evidence="8 9">
        <text>a ubiquinone + NADH + 5 H(+)(in) = a ubiquinol + NAD(+) + 4 H(+)(out)</text>
        <dbReference type="Rhea" id="RHEA:29091"/>
        <dbReference type="Rhea" id="RHEA-COMP:9565"/>
        <dbReference type="Rhea" id="RHEA-COMP:9566"/>
        <dbReference type="ChEBI" id="CHEBI:15378"/>
        <dbReference type="ChEBI" id="CHEBI:16389"/>
        <dbReference type="ChEBI" id="CHEBI:17976"/>
        <dbReference type="ChEBI" id="CHEBI:57540"/>
        <dbReference type="ChEBI" id="CHEBI:57945"/>
        <dbReference type="EC" id="7.1.1.2"/>
    </reaction>
</comment>
<dbReference type="PANTHER" id="PTHR11058:SF9">
    <property type="entry name" value="NADH-UBIQUINONE OXIDOREDUCTASE CHAIN 3"/>
    <property type="match status" value="1"/>
</dbReference>
<gene>
    <name evidence="10" type="primary">ND3</name>
</gene>
<evidence type="ECO:0000256" key="5">
    <source>
        <dbReference type="ARBA" id="ARBA00022692"/>
    </source>
</evidence>
<dbReference type="GO" id="GO:0030964">
    <property type="term" value="C:NADH dehydrogenase complex"/>
    <property type="evidence" value="ECO:0007669"/>
    <property type="project" value="TreeGrafter"/>
</dbReference>
<dbReference type="EMBL" id="KP751904">
    <property type="protein sequence ID" value="AMA06957.1"/>
    <property type="molecule type" value="Genomic_DNA"/>
</dbReference>
<keyword evidence="4 9" id="KW-0813">Transport</keyword>
<evidence type="ECO:0000313" key="10">
    <source>
        <dbReference type="EMBL" id="AMA06957.1"/>
    </source>
</evidence>
<keyword evidence="9" id="KW-0679">Respiratory chain</keyword>
<keyword evidence="7 9" id="KW-0472">Membrane</keyword>
<feature type="transmembrane region" description="Helical" evidence="9">
    <location>
        <begin position="53"/>
        <end position="77"/>
    </location>
</feature>
<sequence>MILTLMMLMLALALSTVIIVLTLILSARSTSDREKASPFECGFDPKKSARLPFSLRFFLLAVIFLVFDIEIVLLLPLPLVLTTPAFTKPTIIAATGFLIILLLGLFHEWNQGSLDWA</sequence>
<dbReference type="GO" id="GO:0031966">
    <property type="term" value="C:mitochondrial membrane"/>
    <property type="evidence" value="ECO:0007669"/>
    <property type="project" value="UniProtKB-SubCell"/>
</dbReference>
<reference evidence="10" key="1">
    <citation type="submission" date="2015-02" db="EMBL/GenBank/DDBJ databases">
        <title>Comparison analysis of Sipunculus nudus in different places with an integrated molecular and morphological approach.</title>
        <authorList>
            <person name="Song S."/>
            <person name="Qin Y."/>
            <person name="Ding S."/>
        </authorList>
    </citation>
    <scope>NUCLEOTIDE SEQUENCE</scope>
</reference>
<keyword evidence="9" id="KW-0520">NAD</keyword>
<keyword evidence="6 9" id="KW-1133">Transmembrane helix</keyword>
<keyword evidence="9 10" id="KW-0496">Mitochondrion</keyword>
<evidence type="ECO:0000256" key="9">
    <source>
        <dbReference type="RuleBase" id="RU003640"/>
    </source>
</evidence>
<evidence type="ECO:0000256" key="7">
    <source>
        <dbReference type="ARBA" id="ARBA00023136"/>
    </source>
</evidence>
<dbReference type="Pfam" id="PF00507">
    <property type="entry name" value="Oxidored_q4"/>
    <property type="match status" value="1"/>
</dbReference>
<keyword evidence="9" id="KW-1278">Translocase</keyword>
<comment type="similarity">
    <text evidence="2 9">Belongs to the complex I subunit 3 family.</text>
</comment>
<evidence type="ECO:0000256" key="8">
    <source>
        <dbReference type="ARBA" id="ARBA00049551"/>
    </source>
</evidence>
<evidence type="ECO:0000256" key="3">
    <source>
        <dbReference type="ARBA" id="ARBA00021007"/>
    </source>
</evidence>
<keyword evidence="5 9" id="KW-0812">Transmembrane</keyword>
<evidence type="ECO:0000256" key="4">
    <source>
        <dbReference type="ARBA" id="ARBA00022448"/>
    </source>
</evidence>
<name>A0A140CAI5_SIPNU</name>
<dbReference type="PANTHER" id="PTHR11058">
    <property type="entry name" value="NADH-UBIQUINONE OXIDOREDUCTASE CHAIN 3"/>
    <property type="match status" value="1"/>
</dbReference>
<dbReference type="InterPro" id="IPR000440">
    <property type="entry name" value="NADH_UbQ/plastoQ_OxRdtase_su3"/>
</dbReference>
<proteinExistence type="inferred from homology"/>
<dbReference type="Gene3D" id="1.20.58.1610">
    <property type="entry name" value="NADH:ubiquinone/plastoquinone oxidoreductase, chain 3"/>
    <property type="match status" value="1"/>
</dbReference>
<organism evidence="10">
    <name type="scientific">Sipunculus nudus</name>
    <name type="common">Sipunculan worm</name>
    <dbReference type="NCBI Taxonomy" id="6446"/>
    <lineage>
        <taxon>Eukaryota</taxon>
        <taxon>Metazoa</taxon>
        <taxon>Spiralia</taxon>
        <taxon>Lophotrochozoa</taxon>
        <taxon>Annelida</taxon>
        <taxon>Sipuncula</taxon>
        <taxon>Sipunculidea</taxon>
        <taxon>Golfingiida</taxon>
        <taxon>Sipunculidae</taxon>
        <taxon>Sipunculus</taxon>
    </lineage>
</organism>
<dbReference type="EC" id="7.1.1.2" evidence="9"/>
<evidence type="ECO:0000256" key="2">
    <source>
        <dbReference type="ARBA" id="ARBA00008472"/>
    </source>
</evidence>
<comment type="function">
    <text evidence="9">Core subunit of the mitochondrial membrane respiratory chain NADH dehydrogenase (Complex I) which catalyzes electron transfer from NADH through the respiratory chain, using ubiquinone as an electron acceptor. Essential for the catalytic activity of complex I.</text>
</comment>
<evidence type="ECO:0000256" key="6">
    <source>
        <dbReference type="ARBA" id="ARBA00022989"/>
    </source>
</evidence>
<geneLocation type="mitochondrion" evidence="10"/>
<dbReference type="InterPro" id="IPR038430">
    <property type="entry name" value="NDAH_ubi_oxred_su3_sf"/>
</dbReference>
<comment type="subcellular location">
    <subcellularLocation>
        <location evidence="1">Membrane</location>
    </subcellularLocation>
    <subcellularLocation>
        <location evidence="9">Mitochondrion membrane</location>
        <topology evidence="9">Multi-pass membrane protein</topology>
    </subcellularLocation>
</comment>
<dbReference type="AlphaFoldDB" id="A0A140CAI5"/>
<keyword evidence="9" id="KW-0830">Ubiquinone</keyword>
<evidence type="ECO:0000256" key="1">
    <source>
        <dbReference type="ARBA" id="ARBA00004370"/>
    </source>
</evidence>
<keyword evidence="9" id="KW-0249">Electron transport</keyword>